<keyword evidence="3" id="KW-1185">Reference proteome</keyword>
<organism evidence="2 3">
    <name type="scientific">Flavobacterium hungaricum</name>
    <dbReference type="NCBI Taxonomy" id="2082725"/>
    <lineage>
        <taxon>Bacteria</taxon>
        <taxon>Pseudomonadati</taxon>
        <taxon>Bacteroidota</taxon>
        <taxon>Flavobacteriia</taxon>
        <taxon>Flavobacteriales</taxon>
        <taxon>Flavobacteriaceae</taxon>
        <taxon>Flavobacterium</taxon>
    </lineage>
</organism>
<dbReference type="Proteomes" id="UP000640614">
    <property type="component" value="Unassembled WGS sequence"/>
</dbReference>
<name>A0ABR9TJF8_9FLAO</name>
<comment type="caution">
    <text evidence="2">The sequence shown here is derived from an EMBL/GenBank/DDBJ whole genome shotgun (WGS) entry which is preliminary data.</text>
</comment>
<evidence type="ECO:0000313" key="3">
    <source>
        <dbReference type="Proteomes" id="UP000640614"/>
    </source>
</evidence>
<evidence type="ECO:0000313" key="2">
    <source>
        <dbReference type="EMBL" id="MBE8725489.1"/>
    </source>
</evidence>
<reference evidence="2 3" key="1">
    <citation type="submission" date="2018-07" db="EMBL/GenBank/DDBJ databases">
        <title>Genome assembly of strain KB82.</title>
        <authorList>
            <person name="Kukolya J."/>
            <person name="Horvath B."/>
            <person name="Nagy I."/>
            <person name="Toth A."/>
        </authorList>
    </citation>
    <scope>NUCLEOTIDE SEQUENCE [LARGE SCALE GENOMIC DNA]</scope>
    <source>
        <strain evidence="2 3">Kb82</strain>
    </source>
</reference>
<accession>A0ABR9TJF8</accession>
<gene>
    <name evidence="2" type="ORF">C4F50_11065</name>
</gene>
<feature type="chain" id="PRO_5045322071" evidence="1">
    <location>
        <begin position="24"/>
        <end position="171"/>
    </location>
</feature>
<proteinExistence type="predicted"/>
<protein>
    <submittedName>
        <fullName evidence="2">Uncharacterized protein</fullName>
    </submittedName>
</protein>
<dbReference type="EMBL" id="PRDM01000002">
    <property type="protein sequence ID" value="MBE8725489.1"/>
    <property type="molecule type" value="Genomic_DNA"/>
</dbReference>
<sequence length="171" mass="19726">MSKTIFLKLFFILLFGMPKIGTAQTKDEDIRLKVLRKNSIGKEFVFGKWDERKWDKIEGTETHLTYLGSVKTQKGKTYKIMNSVWIWGLSCRATNRILIFNGKNQYIGNYYVTTETNLPTELKNGILIFRNTDPECNKRIISKVSLKNGLPITIFTECKNGYGDSFTFEGD</sequence>
<keyword evidence="1" id="KW-0732">Signal</keyword>
<evidence type="ECO:0000256" key="1">
    <source>
        <dbReference type="SAM" id="SignalP"/>
    </source>
</evidence>
<dbReference type="RefSeq" id="WP_194138700.1">
    <property type="nucleotide sequence ID" value="NZ_PRDM01000002.1"/>
</dbReference>
<feature type="signal peptide" evidence="1">
    <location>
        <begin position="1"/>
        <end position="23"/>
    </location>
</feature>